<reference evidence="1" key="1">
    <citation type="journal article" date="2011" name="Environ. Microbiol.">
        <title>Time-series analyses of Monterey Bay coastal microbial picoplankton using a 'genome proxy' microarray.</title>
        <authorList>
            <person name="Rich V.I."/>
            <person name="Pham V.D."/>
            <person name="Eppley J."/>
            <person name="Shi Y."/>
            <person name="DeLong E.F."/>
        </authorList>
    </citation>
    <scope>NUCLEOTIDE SEQUENCE</scope>
</reference>
<sequence>MGYEERGLVNAPYSESLCKTSFMKRFLAPVLLYSHLPVCSLQSH</sequence>
<dbReference type="AlphaFoldDB" id="E0XSZ4"/>
<protein>
    <submittedName>
        <fullName evidence="1">Uncharacterized protein</fullName>
    </submittedName>
</protein>
<accession>E0XSZ4</accession>
<name>E0XSZ4_9PROT</name>
<evidence type="ECO:0000313" key="1">
    <source>
        <dbReference type="EMBL" id="ADI17535.1"/>
    </source>
</evidence>
<proteinExistence type="predicted"/>
<dbReference type="EMBL" id="GU474868">
    <property type="protein sequence ID" value="ADI17535.1"/>
    <property type="molecule type" value="Genomic_DNA"/>
</dbReference>
<organism evidence="1">
    <name type="scientific">uncultured alpha proteobacterium HF0130_06E21</name>
    <dbReference type="NCBI Taxonomy" id="710808"/>
    <lineage>
        <taxon>Bacteria</taxon>
        <taxon>Pseudomonadati</taxon>
        <taxon>Pseudomonadota</taxon>
        <taxon>Alphaproteobacteria</taxon>
        <taxon>environmental samples</taxon>
    </lineage>
</organism>